<dbReference type="GO" id="GO:0005886">
    <property type="term" value="C:plasma membrane"/>
    <property type="evidence" value="ECO:0007669"/>
    <property type="project" value="TreeGrafter"/>
</dbReference>
<dbReference type="InterPro" id="IPR051310">
    <property type="entry name" value="MCP_chemotaxis"/>
</dbReference>
<protein>
    <submittedName>
        <fullName evidence="5">Methyl-accepting chemotaxis protein (MCP) signaling protein</fullName>
    </submittedName>
</protein>
<dbReference type="GO" id="GO:0006935">
    <property type="term" value="P:chemotaxis"/>
    <property type="evidence" value="ECO:0007669"/>
    <property type="project" value="UniProtKB-KW"/>
</dbReference>
<evidence type="ECO:0000259" key="4">
    <source>
        <dbReference type="PROSITE" id="PS50111"/>
    </source>
</evidence>
<dbReference type="GO" id="GO:0004888">
    <property type="term" value="F:transmembrane signaling receptor activity"/>
    <property type="evidence" value="ECO:0007669"/>
    <property type="project" value="InterPro"/>
</dbReference>
<comment type="similarity">
    <text evidence="2">Belongs to the methyl-accepting chemotaxis (MCP) protein family.</text>
</comment>
<dbReference type="InterPro" id="IPR004089">
    <property type="entry name" value="MCPsignal_dom"/>
</dbReference>
<dbReference type="SUPFAM" id="SSF58104">
    <property type="entry name" value="Methyl-accepting chemotaxis protein (MCP) signaling domain"/>
    <property type="match status" value="1"/>
</dbReference>
<name>A0A368YDG6_9BACI</name>
<gene>
    <name evidence="5" type="ORF">DFR57_102192</name>
</gene>
<dbReference type="GO" id="GO:0007165">
    <property type="term" value="P:signal transduction"/>
    <property type="evidence" value="ECO:0007669"/>
    <property type="project" value="UniProtKB-KW"/>
</dbReference>
<dbReference type="InterPro" id="IPR004090">
    <property type="entry name" value="Chemotax_Me-accpt_rcpt"/>
</dbReference>
<evidence type="ECO:0000313" key="5">
    <source>
        <dbReference type="EMBL" id="RCW76917.1"/>
    </source>
</evidence>
<dbReference type="RefSeq" id="WP_245937370.1">
    <property type="nucleotide sequence ID" value="NZ_QPJJ01000002.1"/>
</dbReference>
<dbReference type="Pfam" id="PF00015">
    <property type="entry name" value="MCPsignal"/>
    <property type="match status" value="1"/>
</dbReference>
<dbReference type="Gene3D" id="1.10.287.950">
    <property type="entry name" value="Methyl-accepting chemotaxis protein"/>
    <property type="match status" value="1"/>
</dbReference>
<accession>A0A368YDG6</accession>
<dbReference type="PRINTS" id="PR00260">
    <property type="entry name" value="CHEMTRNSDUCR"/>
</dbReference>
<sequence length="281" mass="31139">MTSISTKEMTEQSSALQPFIQVIPVLHRMLPDMGIGLTNTEQWLMYYPGRKIDLKVEAGTLINPEEPLAECINFKREIRQEVPAEFFGFPFTGLAFPIIEDGEVVGAIAIQVQEQNERQLKHISDEIFSSLTQANTRITDISNGAEGLSKISETLLEESNHAAEGMKNTDEVIRFIKNIANQTNILGLNASIEAARAGEMGKGFNVVAKEIRKLSNETVNSTEKISNTLTEMQSSITEIQSLVEKVVAVGKEQALSTEEVSSFIDEIEAMSKELKQYALEL</sequence>
<dbReference type="AlphaFoldDB" id="A0A368YDG6"/>
<dbReference type="PANTHER" id="PTHR43531">
    <property type="entry name" value="PROTEIN ICFG"/>
    <property type="match status" value="1"/>
</dbReference>
<evidence type="ECO:0000313" key="6">
    <source>
        <dbReference type="Proteomes" id="UP000252585"/>
    </source>
</evidence>
<dbReference type="Proteomes" id="UP000252585">
    <property type="component" value="Unassembled WGS sequence"/>
</dbReference>
<evidence type="ECO:0000256" key="1">
    <source>
        <dbReference type="ARBA" id="ARBA00022500"/>
    </source>
</evidence>
<proteinExistence type="inferred from homology"/>
<organism evidence="5 6">
    <name type="scientific">Saliterribacillus persicus</name>
    <dbReference type="NCBI Taxonomy" id="930114"/>
    <lineage>
        <taxon>Bacteria</taxon>
        <taxon>Bacillati</taxon>
        <taxon>Bacillota</taxon>
        <taxon>Bacilli</taxon>
        <taxon>Bacillales</taxon>
        <taxon>Bacillaceae</taxon>
        <taxon>Saliterribacillus</taxon>
    </lineage>
</organism>
<reference evidence="5 6" key="1">
    <citation type="submission" date="2018-07" db="EMBL/GenBank/DDBJ databases">
        <title>Genomic Encyclopedia of Type Strains, Phase IV (KMG-IV): sequencing the most valuable type-strain genomes for metagenomic binning, comparative biology and taxonomic classification.</title>
        <authorList>
            <person name="Goeker M."/>
        </authorList>
    </citation>
    <scope>NUCLEOTIDE SEQUENCE [LARGE SCALE GENOMIC DNA]</scope>
    <source>
        <strain evidence="5 6">DSM 27696</strain>
    </source>
</reference>
<dbReference type="PROSITE" id="PS50111">
    <property type="entry name" value="CHEMOTAXIS_TRANSDUC_2"/>
    <property type="match status" value="1"/>
</dbReference>
<dbReference type="SMART" id="SM00283">
    <property type="entry name" value="MA"/>
    <property type="match status" value="1"/>
</dbReference>
<keyword evidence="3" id="KW-0807">Transducer</keyword>
<keyword evidence="1" id="KW-0145">Chemotaxis</keyword>
<evidence type="ECO:0000256" key="3">
    <source>
        <dbReference type="PROSITE-ProRule" id="PRU00284"/>
    </source>
</evidence>
<feature type="domain" description="Methyl-accepting transducer" evidence="4">
    <location>
        <begin position="115"/>
        <end position="281"/>
    </location>
</feature>
<keyword evidence="6" id="KW-1185">Reference proteome</keyword>
<dbReference type="EMBL" id="QPJJ01000002">
    <property type="protein sequence ID" value="RCW76917.1"/>
    <property type="molecule type" value="Genomic_DNA"/>
</dbReference>
<evidence type="ECO:0000256" key="2">
    <source>
        <dbReference type="ARBA" id="ARBA00029447"/>
    </source>
</evidence>
<dbReference type="PANTHER" id="PTHR43531:SF11">
    <property type="entry name" value="METHYL-ACCEPTING CHEMOTAXIS PROTEIN 3"/>
    <property type="match status" value="1"/>
</dbReference>
<comment type="caution">
    <text evidence="5">The sequence shown here is derived from an EMBL/GenBank/DDBJ whole genome shotgun (WGS) entry which is preliminary data.</text>
</comment>